<protein>
    <recommendedName>
        <fullName evidence="4">Lipoprotein</fullName>
    </recommendedName>
</protein>
<dbReference type="EMBL" id="JBEPEK010000008">
    <property type="protein sequence ID" value="MER7178300.1"/>
    <property type="molecule type" value="Genomic_DNA"/>
</dbReference>
<feature type="region of interest" description="Disordered" evidence="1">
    <location>
        <begin position="43"/>
        <end position="72"/>
    </location>
</feature>
<dbReference type="Proteomes" id="UP001474181">
    <property type="component" value="Unassembled WGS sequence"/>
</dbReference>
<evidence type="ECO:0000313" key="2">
    <source>
        <dbReference type="EMBL" id="MER7178300.1"/>
    </source>
</evidence>
<accession>A0ABV1WN63</accession>
<evidence type="ECO:0000313" key="3">
    <source>
        <dbReference type="Proteomes" id="UP001474181"/>
    </source>
</evidence>
<evidence type="ECO:0008006" key="4">
    <source>
        <dbReference type="Google" id="ProtNLM"/>
    </source>
</evidence>
<name>A0ABV1WN63_9ACTN</name>
<reference evidence="2 3" key="1">
    <citation type="submission" date="2024-06" db="EMBL/GenBank/DDBJ databases">
        <title>The Natural Products Discovery Center: Release of the First 8490 Sequenced Strains for Exploring Actinobacteria Biosynthetic Diversity.</title>
        <authorList>
            <person name="Kalkreuter E."/>
            <person name="Kautsar S.A."/>
            <person name="Yang D."/>
            <person name="Bader C.D."/>
            <person name="Teijaro C.N."/>
            <person name="Fluegel L."/>
            <person name="Davis C.M."/>
            <person name="Simpson J.R."/>
            <person name="Lauterbach L."/>
            <person name="Steele A.D."/>
            <person name="Gui C."/>
            <person name="Meng S."/>
            <person name="Li G."/>
            <person name="Viehrig K."/>
            <person name="Ye F."/>
            <person name="Su P."/>
            <person name="Kiefer A.F."/>
            <person name="Nichols A."/>
            <person name="Cepeda A.J."/>
            <person name="Yan W."/>
            <person name="Fan B."/>
            <person name="Jiang Y."/>
            <person name="Adhikari A."/>
            <person name="Zheng C.-J."/>
            <person name="Schuster L."/>
            <person name="Cowan T.M."/>
            <person name="Smanski M.J."/>
            <person name="Chevrette M.G."/>
            <person name="De Carvalho L.P.S."/>
            <person name="Shen B."/>
        </authorList>
    </citation>
    <scope>NUCLEOTIDE SEQUENCE [LARGE SCALE GENOMIC DNA]</scope>
    <source>
        <strain evidence="2 3">NPDC000234</strain>
    </source>
</reference>
<evidence type="ECO:0000256" key="1">
    <source>
        <dbReference type="SAM" id="MobiDB-lite"/>
    </source>
</evidence>
<feature type="compositionally biased region" description="Polar residues" evidence="1">
    <location>
        <begin position="54"/>
        <end position="72"/>
    </location>
</feature>
<keyword evidence="3" id="KW-1185">Reference proteome</keyword>
<proteinExistence type="predicted"/>
<gene>
    <name evidence="2" type="ORF">ABT404_02190</name>
</gene>
<organism evidence="2 3">
    <name type="scientific">Streptomyces hyaluromycini</name>
    <dbReference type="NCBI Taxonomy" id="1377993"/>
    <lineage>
        <taxon>Bacteria</taxon>
        <taxon>Bacillati</taxon>
        <taxon>Actinomycetota</taxon>
        <taxon>Actinomycetes</taxon>
        <taxon>Kitasatosporales</taxon>
        <taxon>Streptomycetaceae</taxon>
        <taxon>Streptomyces</taxon>
    </lineage>
</organism>
<comment type="caution">
    <text evidence="2">The sequence shown here is derived from an EMBL/GenBank/DDBJ whole genome shotgun (WGS) entry which is preliminary data.</text>
</comment>
<sequence length="233" mass="25199">MHPLDDLHSHGEPTLKHYTPPAIVATALTATLLLTACAGGDGSSGGDAKAAKTDQAQSRTPSPSASLSAESTTPVFALPSDIDTAVERHPTGNATKDGILRDVAYSAQARLEAFAKGDAQTANMNRYFAAQALTYWTQRVAAVRKDGLTVTGHYRFFNFAVTDVVNTKTAAARYCEDQRKAYSKEIKTHKVLRTEPSDTDFILITLQAAKDSHGDWQVTRQSWKKADRSCVQG</sequence>
<dbReference type="RefSeq" id="WP_350776526.1">
    <property type="nucleotide sequence ID" value="NZ_JBEPEK010000008.1"/>
</dbReference>